<dbReference type="EMBL" id="JBAHYK010000498">
    <property type="protein sequence ID" value="KAL0573507.1"/>
    <property type="molecule type" value="Genomic_DNA"/>
</dbReference>
<feature type="region of interest" description="Disordered" evidence="11">
    <location>
        <begin position="1"/>
        <end position="24"/>
    </location>
</feature>
<keyword evidence="6 12" id="KW-0223">Dioxygenase</keyword>
<evidence type="ECO:0000256" key="11">
    <source>
        <dbReference type="SAM" id="MobiDB-lite"/>
    </source>
</evidence>
<comment type="catalytic activity">
    <reaction evidence="1">
        <text>1,2-dihydroxy-5-(methylsulfanyl)pent-1-en-3-one + O2 = 4-methylsulfanyl-2-oxobutanoate + formate + 2 H(+)</text>
        <dbReference type="Rhea" id="RHEA:24504"/>
        <dbReference type="ChEBI" id="CHEBI:15378"/>
        <dbReference type="ChEBI" id="CHEBI:15379"/>
        <dbReference type="ChEBI" id="CHEBI:15740"/>
        <dbReference type="ChEBI" id="CHEBI:16723"/>
        <dbReference type="ChEBI" id="CHEBI:49252"/>
        <dbReference type="EC" id="1.13.11.54"/>
    </reaction>
</comment>
<evidence type="ECO:0000256" key="10">
    <source>
        <dbReference type="ARBA" id="ARBA00039005"/>
    </source>
</evidence>
<dbReference type="SUPFAM" id="SSF51182">
    <property type="entry name" value="RmlC-like cupins"/>
    <property type="match status" value="1"/>
</dbReference>
<keyword evidence="9" id="KW-0486">Methionine biosynthesis</keyword>
<dbReference type="InterPro" id="IPR004313">
    <property type="entry name" value="ARD"/>
</dbReference>
<dbReference type="PANTHER" id="PTHR23418:SF0">
    <property type="entry name" value="ACIREDUCTONE DIOXYGENASE"/>
    <property type="match status" value="1"/>
</dbReference>
<dbReference type="PANTHER" id="PTHR23418">
    <property type="entry name" value="ACIREDUCTONE DIOXYGENASE"/>
    <property type="match status" value="1"/>
</dbReference>
<evidence type="ECO:0000256" key="5">
    <source>
        <dbReference type="ARBA" id="ARBA00022723"/>
    </source>
</evidence>
<dbReference type="Gene3D" id="2.60.120.10">
    <property type="entry name" value="Jelly Rolls"/>
    <property type="match status" value="1"/>
</dbReference>
<keyword evidence="8" id="KW-0408">Iron</keyword>
<dbReference type="Pfam" id="PF03079">
    <property type="entry name" value="ARD"/>
    <property type="match status" value="1"/>
</dbReference>
<comment type="caution">
    <text evidence="12">The sequence shown here is derived from an EMBL/GenBank/DDBJ whole genome shotgun (WGS) entry which is preliminary data.</text>
</comment>
<evidence type="ECO:0000256" key="4">
    <source>
        <dbReference type="ARBA" id="ARBA00022605"/>
    </source>
</evidence>
<keyword evidence="13" id="KW-1185">Reference proteome</keyword>
<accession>A0ABR3FDZ5</accession>
<evidence type="ECO:0000256" key="6">
    <source>
        <dbReference type="ARBA" id="ARBA00022964"/>
    </source>
</evidence>
<gene>
    <name evidence="12" type="primary">ADI1_6</name>
    <name evidence="12" type="ORF">V5O48_008460</name>
</gene>
<name>A0ABR3FDZ5_9AGAR</name>
<evidence type="ECO:0000256" key="2">
    <source>
        <dbReference type="ARBA" id="ARBA00001954"/>
    </source>
</evidence>
<keyword evidence="7 12" id="KW-0560">Oxidoreductase</keyword>
<dbReference type="EC" id="1.13.11.54" evidence="10"/>
<comment type="cofactor">
    <cofactor evidence="2">
        <name>Fe(2+)</name>
        <dbReference type="ChEBI" id="CHEBI:29033"/>
    </cofactor>
</comment>
<organism evidence="12 13">
    <name type="scientific">Marasmius crinis-equi</name>
    <dbReference type="NCBI Taxonomy" id="585013"/>
    <lineage>
        <taxon>Eukaryota</taxon>
        <taxon>Fungi</taxon>
        <taxon>Dikarya</taxon>
        <taxon>Basidiomycota</taxon>
        <taxon>Agaricomycotina</taxon>
        <taxon>Agaricomycetes</taxon>
        <taxon>Agaricomycetidae</taxon>
        <taxon>Agaricales</taxon>
        <taxon>Marasmiineae</taxon>
        <taxon>Marasmiaceae</taxon>
        <taxon>Marasmius</taxon>
    </lineage>
</organism>
<reference evidence="12 13" key="1">
    <citation type="submission" date="2024-02" db="EMBL/GenBank/DDBJ databases">
        <title>A draft genome for the cacao thread blight pathogen Marasmius crinis-equi.</title>
        <authorList>
            <person name="Cohen S.P."/>
            <person name="Baruah I.K."/>
            <person name="Amoako-Attah I."/>
            <person name="Bukari Y."/>
            <person name="Meinhardt L.W."/>
            <person name="Bailey B.A."/>
        </authorList>
    </citation>
    <scope>NUCLEOTIDE SEQUENCE [LARGE SCALE GENOMIC DNA]</scope>
    <source>
        <strain evidence="12 13">GH-76</strain>
    </source>
</reference>
<proteinExistence type="predicted"/>
<keyword evidence="3" id="KW-0533">Nickel</keyword>
<protein>
    <recommendedName>
        <fullName evidence="10">acireductone dioxygenase (Fe(2+)-requiring)</fullName>
        <ecNumber evidence="10">1.13.11.54</ecNumber>
    </recommendedName>
</protein>
<evidence type="ECO:0000256" key="7">
    <source>
        <dbReference type="ARBA" id="ARBA00023002"/>
    </source>
</evidence>
<evidence type="ECO:0000256" key="8">
    <source>
        <dbReference type="ARBA" id="ARBA00023004"/>
    </source>
</evidence>
<keyword evidence="5" id="KW-0479">Metal-binding</keyword>
<sequence length="174" mass="19730">MAPAYFLDNQPGPETLPHKGSPVSPETLKSLSIIITPISEQGPNLEARLKAIAKERGYPADVRIDRFTSKPGSEGDQKAWATERFHLDEVMWFTLRGGNFFDFRDLNENWIRVPIEANTLYITPGGLFHRYVTVDPQNASALLLCKGRSDFVHRKGQESDNHPVRLNFLQGIRR</sequence>
<evidence type="ECO:0000256" key="3">
    <source>
        <dbReference type="ARBA" id="ARBA00022596"/>
    </source>
</evidence>
<dbReference type="Proteomes" id="UP001465976">
    <property type="component" value="Unassembled WGS sequence"/>
</dbReference>
<evidence type="ECO:0000256" key="9">
    <source>
        <dbReference type="ARBA" id="ARBA00023167"/>
    </source>
</evidence>
<dbReference type="GO" id="GO:0004411">
    <property type="term" value="F:homogentisate 1,2-dioxygenase activity"/>
    <property type="evidence" value="ECO:0007669"/>
    <property type="project" value="UniProtKB-EC"/>
</dbReference>
<dbReference type="InterPro" id="IPR014710">
    <property type="entry name" value="RmlC-like_jellyroll"/>
</dbReference>
<dbReference type="InterPro" id="IPR011051">
    <property type="entry name" value="RmlC_Cupin_sf"/>
</dbReference>
<evidence type="ECO:0000256" key="1">
    <source>
        <dbReference type="ARBA" id="ARBA00000428"/>
    </source>
</evidence>
<keyword evidence="4" id="KW-0028">Amino-acid biosynthesis</keyword>
<evidence type="ECO:0000313" key="12">
    <source>
        <dbReference type="EMBL" id="KAL0573507.1"/>
    </source>
</evidence>
<evidence type="ECO:0000313" key="13">
    <source>
        <dbReference type="Proteomes" id="UP001465976"/>
    </source>
</evidence>